<organism evidence="8 9">
    <name type="scientific">Chryseobacterium vrystaatense</name>
    <dbReference type="NCBI Taxonomy" id="307480"/>
    <lineage>
        <taxon>Bacteria</taxon>
        <taxon>Pseudomonadati</taxon>
        <taxon>Bacteroidota</taxon>
        <taxon>Flavobacteriia</taxon>
        <taxon>Flavobacteriales</taxon>
        <taxon>Weeksellaceae</taxon>
        <taxon>Chryseobacterium group</taxon>
        <taxon>Chryseobacterium</taxon>
    </lineage>
</organism>
<keyword evidence="5" id="KW-0460">Magnesium</keyword>
<evidence type="ECO:0000256" key="3">
    <source>
        <dbReference type="ARBA" id="ARBA00022679"/>
    </source>
</evidence>
<dbReference type="GO" id="GO:0008897">
    <property type="term" value="F:holo-[acyl-carrier-protein] synthase activity"/>
    <property type="evidence" value="ECO:0007669"/>
    <property type="project" value="InterPro"/>
</dbReference>
<evidence type="ECO:0000313" key="9">
    <source>
        <dbReference type="Proteomes" id="UP000184108"/>
    </source>
</evidence>
<evidence type="ECO:0000313" key="8">
    <source>
        <dbReference type="EMBL" id="SHG94321.1"/>
    </source>
</evidence>
<dbReference type="NCBIfam" id="TIGR00556">
    <property type="entry name" value="pantethn_trn"/>
    <property type="match status" value="1"/>
</dbReference>
<dbReference type="GO" id="GO:0005829">
    <property type="term" value="C:cytosol"/>
    <property type="evidence" value="ECO:0007669"/>
    <property type="project" value="TreeGrafter"/>
</dbReference>
<name>A0A1M5NXS7_9FLAO</name>
<protein>
    <submittedName>
        <fullName evidence="8">4'-phosphopantetheinyl transferase</fullName>
    </submittedName>
</protein>
<dbReference type="SUPFAM" id="SSF56214">
    <property type="entry name" value="4'-phosphopantetheinyl transferase"/>
    <property type="match status" value="2"/>
</dbReference>
<dbReference type="AlphaFoldDB" id="A0A1M5NXS7"/>
<dbReference type="InterPro" id="IPR037143">
    <property type="entry name" value="4-PPantetheinyl_Trfase_dom_sf"/>
</dbReference>
<dbReference type="InterPro" id="IPR008278">
    <property type="entry name" value="4-PPantetheinyl_Trfase_dom"/>
</dbReference>
<dbReference type="InterPro" id="IPR050559">
    <property type="entry name" value="P-Pant_transferase_sf"/>
</dbReference>
<dbReference type="PANTHER" id="PTHR12215:SF10">
    <property type="entry name" value="L-AMINOADIPATE-SEMIALDEHYDE DEHYDROGENASE-PHOSPHOPANTETHEINYL TRANSFERASE"/>
    <property type="match status" value="1"/>
</dbReference>
<evidence type="ECO:0000256" key="2">
    <source>
        <dbReference type="ARBA" id="ARBA00010990"/>
    </source>
</evidence>
<dbReference type="EMBL" id="FQVE01000009">
    <property type="protein sequence ID" value="SHG94321.1"/>
    <property type="molecule type" value="Genomic_DNA"/>
</dbReference>
<evidence type="ECO:0000256" key="5">
    <source>
        <dbReference type="ARBA" id="ARBA00022842"/>
    </source>
</evidence>
<proteinExistence type="inferred from homology"/>
<dbReference type="Pfam" id="PF01648">
    <property type="entry name" value="ACPS"/>
    <property type="match status" value="1"/>
</dbReference>
<dbReference type="InterPro" id="IPR055066">
    <property type="entry name" value="AASDHPPT_N"/>
</dbReference>
<dbReference type="RefSeq" id="WP_073175744.1">
    <property type="nucleotide sequence ID" value="NZ_FQVE01000009.1"/>
</dbReference>
<dbReference type="Pfam" id="PF22624">
    <property type="entry name" value="AASDHPPT_N"/>
    <property type="match status" value="1"/>
</dbReference>
<reference evidence="9" key="1">
    <citation type="submission" date="2016-11" db="EMBL/GenBank/DDBJ databases">
        <authorList>
            <person name="Varghese N."/>
            <person name="Submissions S."/>
        </authorList>
    </citation>
    <scope>NUCLEOTIDE SEQUENCE [LARGE SCALE GENOMIC DNA]</scope>
    <source>
        <strain evidence="9">YR203</strain>
    </source>
</reference>
<dbReference type="InterPro" id="IPR004568">
    <property type="entry name" value="Ppantetheine-prot_Trfase_dom"/>
</dbReference>
<comment type="similarity">
    <text evidence="2">Belongs to the P-Pant transferase superfamily. Gsp/Sfp/HetI/AcpT family.</text>
</comment>
<dbReference type="Proteomes" id="UP000184108">
    <property type="component" value="Unassembled WGS sequence"/>
</dbReference>
<evidence type="ECO:0000259" key="6">
    <source>
        <dbReference type="Pfam" id="PF01648"/>
    </source>
</evidence>
<dbReference type="PANTHER" id="PTHR12215">
    <property type="entry name" value="PHOSPHOPANTETHEINE TRANSFERASE"/>
    <property type="match status" value="1"/>
</dbReference>
<evidence type="ECO:0000256" key="1">
    <source>
        <dbReference type="ARBA" id="ARBA00001946"/>
    </source>
</evidence>
<dbReference type="GO" id="GO:0006633">
    <property type="term" value="P:fatty acid biosynthetic process"/>
    <property type="evidence" value="ECO:0007669"/>
    <property type="project" value="InterPro"/>
</dbReference>
<dbReference type="GO" id="GO:0000287">
    <property type="term" value="F:magnesium ion binding"/>
    <property type="evidence" value="ECO:0007669"/>
    <property type="project" value="InterPro"/>
</dbReference>
<dbReference type="GO" id="GO:0019878">
    <property type="term" value="P:lysine biosynthetic process via aminoadipic acid"/>
    <property type="evidence" value="ECO:0007669"/>
    <property type="project" value="TreeGrafter"/>
</dbReference>
<feature type="domain" description="4'-phosphopantetheinyl transferase" evidence="6">
    <location>
        <begin position="104"/>
        <end position="204"/>
    </location>
</feature>
<evidence type="ECO:0000259" key="7">
    <source>
        <dbReference type="Pfam" id="PF22624"/>
    </source>
</evidence>
<keyword evidence="3 8" id="KW-0808">Transferase</keyword>
<comment type="cofactor">
    <cofactor evidence="1">
        <name>Mg(2+)</name>
        <dbReference type="ChEBI" id="CHEBI:18420"/>
    </cofactor>
</comment>
<gene>
    <name evidence="8" type="ORF">SAMN02787073_5110</name>
</gene>
<feature type="domain" description="4'-phosphopantetheinyl transferase N-terminal" evidence="7">
    <location>
        <begin position="17"/>
        <end position="97"/>
    </location>
</feature>
<dbReference type="Gene3D" id="3.90.470.20">
    <property type="entry name" value="4'-phosphopantetheinyl transferase domain"/>
    <property type="match status" value="2"/>
</dbReference>
<sequence>MNIYCIHIDQILEKTLFQEMIQYVSAEKQERIQRFRKPIDATRSLYGDLMIRFILCKHHGFSNNEISYDYQEFGKPYLPLNPDFHFNISHSGDWVIGVVSKDLVGIDIEKITDVKTDFSSLAFTDEENQKLMQLHESERNAHFFELWTLKESYVKATGKGLSEGLNTLKISMDNGIIGIEKNEKPVQAYFEMLEYIEGYKIALCSLTKNRDRTTQLFSITEFGEKAKKILKSYYPTH</sequence>
<evidence type="ECO:0000256" key="4">
    <source>
        <dbReference type="ARBA" id="ARBA00022723"/>
    </source>
</evidence>
<accession>A0A1M5NXS7</accession>
<keyword evidence="4" id="KW-0479">Metal-binding</keyword>